<sequence length="409" mass="46949">MAKTKLHILMLTEYFYPQARGGSEQSAYYLAKALIQHGHQVSVLTPNYGAKAIETWQRIRIFRFGIGKKLSSAETSLTPFWHTNLFWFLTSLLALWRTLRQWQPKIIHVQGKYFLPAAVIIGKLYRLPVIFTARDYQIICNLGLCLWDKPHRCSLKEFLFAEFPNYLQRYLPHASFLSYCLQLIFALRGRLISRWLYFFARQTHIVTISRKEQRIFAANGLNSKVIYNTMDFPQAVSVPRKPQIIFAGRLTPGKGAHLLIPTLSQFQAAAYKLIIAGDGILRSKLQSRSSIKLLGQISHRRLIQLYQQSQLAIFPSVWPEPFGRGALEALAAGTPVVTSNRGGLPEIVQDKYGLSVEPTPEKLAQAIKQVLQNYHQYVNNIRQDRQKLNFQFNLQPVSQYEKLYSSCLS</sequence>
<comment type="caution">
    <text evidence="3">The sequence shown here is derived from an EMBL/GenBank/DDBJ whole genome shotgun (WGS) entry which is preliminary data.</text>
</comment>
<dbReference type="SUPFAM" id="SSF53756">
    <property type="entry name" value="UDP-Glycosyltransferase/glycogen phosphorylase"/>
    <property type="match status" value="1"/>
</dbReference>
<dbReference type="AlphaFoldDB" id="A0A1G1VK15"/>
<accession>A0A1G1VK15</accession>
<dbReference type="CDD" id="cd03801">
    <property type="entry name" value="GT4_PimA-like"/>
    <property type="match status" value="1"/>
</dbReference>
<evidence type="ECO:0000259" key="1">
    <source>
        <dbReference type="Pfam" id="PF00534"/>
    </source>
</evidence>
<dbReference type="GO" id="GO:0016757">
    <property type="term" value="F:glycosyltransferase activity"/>
    <property type="evidence" value="ECO:0007669"/>
    <property type="project" value="InterPro"/>
</dbReference>
<feature type="domain" description="Glycosyltransferase subfamily 4-like N-terminal" evidence="2">
    <location>
        <begin position="21"/>
        <end position="133"/>
    </location>
</feature>
<protein>
    <recommendedName>
        <fullName evidence="5">Glycosyltransferase subfamily 4-like N-terminal domain-containing protein</fullName>
    </recommendedName>
</protein>
<feature type="domain" description="Glycosyl transferase family 1" evidence="1">
    <location>
        <begin position="237"/>
        <end position="380"/>
    </location>
</feature>
<dbReference type="EMBL" id="MHCH01000061">
    <property type="protein sequence ID" value="OGY15686.1"/>
    <property type="molecule type" value="Genomic_DNA"/>
</dbReference>
<dbReference type="Gene3D" id="3.40.50.2000">
    <property type="entry name" value="Glycogen Phosphorylase B"/>
    <property type="match status" value="2"/>
</dbReference>
<dbReference type="Pfam" id="PF13439">
    <property type="entry name" value="Glyco_transf_4"/>
    <property type="match status" value="1"/>
</dbReference>
<reference evidence="3 4" key="1">
    <citation type="journal article" date="2016" name="Nat. Commun.">
        <title>Thousands of microbial genomes shed light on interconnected biogeochemical processes in an aquifer system.</title>
        <authorList>
            <person name="Anantharaman K."/>
            <person name="Brown C.T."/>
            <person name="Hug L.A."/>
            <person name="Sharon I."/>
            <person name="Castelle C.J."/>
            <person name="Probst A.J."/>
            <person name="Thomas B.C."/>
            <person name="Singh A."/>
            <person name="Wilkins M.J."/>
            <person name="Karaoz U."/>
            <person name="Brodie E.L."/>
            <person name="Williams K.H."/>
            <person name="Hubbard S.S."/>
            <person name="Banfield J.F."/>
        </authorList>
    </citation>
    <scope>NUCLEOTIDE SEQUENCE [LARGE SCALE GENOMIC DNA]</scope>
</reference>
<dbReference type="InterPro" id="IPR001296">
    <property type="entry name" value="Glyco_trans_1"/>
</dbReference>
<dbReference type="Proteomes" id="UP000177324">
    <property type="component" value="Unassembled WGS sequence"/>
</dbReference>
<dbReference type="InterPro" id="IPR050194">
    <property type="entry name" value="Glycosyltransferase_grp1"/>
</dbReference>
<organism evidence="3 4">
    <name type="scientific">Candidatus Chisholmbacteria bacterium RIFCSPHIGHO2_01_FULL_48_12</name>
    <dbReference type="NCBI Taxonomy" id="1797589"/>
    <lineage>
        <taxon>Bacteria</taxon>
        <taxon>Candidatus Chisholmiibacteriota</taxon>
    </lineage>
</organism>
<dbReference type="PANTHER" id="PTHR45947">
    <property type="entry name" value="SULFOQUINOVOSYL TRANSFERASE SQD2"/>
    <property type="match status" value="1"/>
</dbReference>
<proteinExistence type="predicted"/>
<dbReference type="InterPro" id="IPR028098">
    <property type="entry name" value="Glyco_trans_4-like_N"/>
</dbReference>
<dbReference type="STRING" id="1797589.A2784_03220"/>
<dbReference type="PANTHER" id="PTHR45947:SF3">
    <property type="entry name" value="SULFOQUINOVOSYL TRANSFERASE SQD2"/>
    <property type="match status" value="1"/>
</dbReference>
<evidence type="ECO:0008006" key="5">
    <source>
        <dbReference type="Google" id="ProtNLM"/>
    </source>
</evidence>
<name>A0A1G1VK15_9BACT</name>
<evidence type="ECO:0000313" key="3">
    <source>
        <dbReference type="EMBL" id="OGY15686.1"/>
    </source>
</evidence>
<gene>
    <name evidence="3" type="ORF">A2784_03220</name>
</gene>
<evidence type="ECO:0000259" key="2">
    <source>
        <dbReference type="Pfam" id="PF13439"/>
    </source>
</evidence>
<evidence type="ECO:0000313" key="4">
    <source>
        <dbReference type="Proteomes" id="UP000177324"/>
    </source>
</evidence>
<dbReference type="Pfam" id="PF00534">
    <property type="entry name" value="Glycos_transf_1"/>
    <property type="match status" value="1"/>
</dbReference>